<protein>
    <submittedName>
        <fullName evidence="3">Oxidoreductase</fullName>
    </submittedName>
</protein>
<keyword evidence="4" id="KW-1185">Reference proteome</keyword>
<name>A0ABT1IIY5_9PSEU</name>
<dbReference type="Proteomes" id="UP001205185">
    <property type="component" value="Unassembled WGS sequence"/>
</dbReference>
<sequence>MRTKFLGRSGLQVSELSFGAMTFGGSHGYQHIGQVRGAEAKAVVARCVEAGINLFDTADVYSGGRSEEVLGEALRGLRDEVLVATKVRWAVAGNAGPNDQGLSRHHIVRSVEASLRRLGTDHIDLYQVHGWDGRTPWEETLRALDDLVRAGKVRYLGASNLAAWQLTRALGISELHRLERFVGHQIQYNLVSREAEWDLLPMAEESGVGITCWSPLAGGLLTGHQPPGQTPPAGTRRAVGYFEPHDTNRAFDTVSVLRKIADNRGVTPAQVAIRWLLEQPGVSSVILGARDLAQLADNLAATTWSLDDTERADLDLVSYSPPPYPHWHQMSTNAARVESPGGLDN</sequence>
<evidence type="ECO:0000256" key="1">
    <source>
        <dbReference type="ARBA" id="ARBA00023002"/>
    </source>
</evidence>
<dbReference type="InterPro" id="IPR020471">
    <property type="entry name" value="AKR"/>
</dbReference>
<evidence type="ECO:0000313" key="3">
    <source>
        <dbReference type="EMBL" id="MCP2272606.1"/>
    </source>
</evidence>
<proteinExistence type="predicted"/>
<comment type="caution">
    <text evidence="3">The sequence shown here is derived from an EMBL/GenBank/DDBJ whole genome shotgun (WGS) entry which is preliminary data.</text>
</comment>
<dbReference type="InterPro" id="IPR050523">
    <property type="entry name" value="AKR_Detox_Biosynth"/>
</dbReference>
<dbReference type="SUPFAM" id="SSF51430">
    <property type="entry name" value="NAD(P)-linked oxidoreductase"/>
    <property type="match status" value="1"/>
</dbReference>
<keyword evidence="1" id="KW-0560">Oxidoreductase</keyword>
<dbReference type="Gene3D" id="3.20.20.100">
    <property type="entry name" value="NADP-dependent oxidoreductase domain"/>
    <property type="match status" value="1"/>
</dbReference>
<dbReference type="InterPro" id="IPR036812">
    <property type="entry name" value="NAD(P)_OxRdtase_dom_sf"/>
</dbReference>
<feature type="domain" description="NADP-dependent oxidoreductase" evidence="2">
    <location>
        <begin position="15"/>
        <end position="315"/>
    </location>
</feature>
<evidence type="ECO:0000313" key="4">
    <source>
        <dbReference type="Proteomes" id="UP001205185"/>
    </source>
</evidence>
<accession>A0ABT1IIY5</accession>
<dbReference type="CDD" id="cd19091">
    <property type="entry name" value="AKR_PsAKR"/>
    <property type="match status" value="1"/>
</dbReference>
<evidence type="ECO:0000259" key="2">
    <source>
        <dbReference type="Pfam" id="PF00248"/>
    </source>
</evidence>
<dbReference type="PANTHER" id="PTHR43364">
    <property type="entry name" value="NADH-SPECIFIC METHYLGLYOXAL REDUCTASE-RELATED"/>
    <property type="match status" value="1"/>
</dbReference>
<dbReference type="PANTHER" id="PTHR43364:SF4">
    <property type="entry name" value="NAD(P)-LINKED OXIDOREDUCTASE SUPERFAMILY PROTEIN"/>
    <property type="match status" value="1"/>
</dbReference>
<dbReference type="InterPro" id="IPR023210">
    <property type="entry name" value="NADP_OxRdtase_dom"/>
</dbReference>
<reference evidence="3 4" key="1">
    <citation type="submission" date="2022-06" db="EMBL/GenBank/DDBJ databases">
        <title>Genomic Encyclopedia of Archaeal and Bacterial Type Strains, Phase II (KMG-II): from individual species to whole genera.</title>
        <authorList>
            <person name="Goeker M."/>
        </authorList>
    </citation>
    <scope>NUCLEOTIDE SEQUENCE [LARGE SCALE GENOMIC DNA]</scope>
    <source>
        <strain evidence="3 4">DSM 44255</strain>
    </source>
</reference>
<dbReference type="Pfam" id="PF00248">
    <property type="entry name" value="Aldo_ket_red"/>
    <property type="match status" value="1"/>
</dbReference>
<dbReference type="EMBL" id="JAMTCO010000013">
    <property type="protein sequence ID" value="MCP2272606.1"/>
    <property type="molecule type" value="Genomic_DNA"/>
</dbReference>
<dbReference type="RefSeq" id="WP_253889530.1">
    <property type="nucleotide sequence ID" value="NZ_BAAAVB010000008.1"/>
</dbReference>
<organism evidence="3 4">
    <name type="scientific">Actinokineospora diospyrosa</name>
    <dbReference type="NCBI Taxonomy" id="103728"/>
    <lineage>
        <taxon>Bacteria</taxon>
        <taxon>Bacillati</taxon>
        <taxon>Actinomycetota</taxon>
        <taxon>Actinomycetes</taxon>
        <taxon>Pseudonocardiales</taxon>
        <taxon>Pseudonocardiaceae</taxon>
        <taxon>Actinokineospora</taxon>
    </lineage>
</organism>
<dbReference type="PRINTS" id="PR00069">
    <property type="entry name" value="ALDKETRDTASE"/>
</dbReference>
<gene>
    <name evidence="3" type="ORF">LV75_005132</name>
</gene>